<dbReference type="CDD" id="cd00093">
    <property type="entry name" value="HTH_XRE"/>
    <property type="match status" value="1"/>
</dbReference>
<evidence type="ECO:0000259" key="4">
    <source>
        <dbReference type="PROSITE" id="PS50943"/>
    </source>
</evidence>
<keyword evidence="6" id="KW-1185">Reference proteome</keyword>
<evidence type="ECO:0000256" key="3">
    <source>
        <dbReference type="ARBA" id="ARBA00023163"/>
    </source>
</evidence>
<dbReference type="PANTHER" id="PTHR36511:SF3">
    <property type="entry name" value="ANTITOXIN HIGA-2"/>
    <property type="match status" value="1"/>
</dbReference>
<dbReference type="PROSITE" id="PS50943">
    <property type="entry name" value="HTH_CROC1"/>
    <property type="match status" value="1"/>
</dbReference>
<dbReference type="Gene3D" id="1.10.260.40">
    <property type="entry name" value="lambda repressor-like DNA-binding domains"/>
    <property type="match status" value="1"/>
</dbReference>
<evidence type="ECO:0000313" key="6">
    <source>
        <dbReference type="Proteomes" id="UP001597295"/>
    </source>
</evidence>
<gene>
    <name evidence="5" type="ORF">ACFSM5_19940</name>
</gene>
<dbReference type="PANTHER" id="PTHR36511">
    <property type="entry name" value="MERR FAMILY BACTERIAL REGULATORY PROTEIN"/>
    <property type="match status" value="1"/>
</dbReference>
<evidence type="ECO:0000256" key="2">
    <source>
        <dbReference type="ARBA" id="ARBA00023125"/>
    </source>
</evidence>
<dbReference type="InterPro" id="IPR010982">
    <property type="entry name" value="Lambda_DNA-bd_dom_sf"/>
</dbReference>
<comment type="caution">
    <text evidence="5">The sequence shown here is derived from an EMBL/GenBank/DDBJ whole genome shotgun (WGS) entry which is preliminary data.</text>
</comment>
<protein>
    <submittedName>
        <fullName evidence="5">Helix-turn-helix domain-containing protein</fullName>
    </submittedName>
</protein>
<dbReference type="RefSeq" id="WP_379878356.1">
    <property type="nucleotide sequence ID" value="NZ_JBHUIP010000016.1"/>
</dbReference>
<accession>A0ABW5DZG8</accession>
<keyword evidence="3" id="KW-0804">Transcription</keyword>
<dbReference type="Proteomes" id="UP001597295">
    <property type="component" value="Unassembled WGS sequence"/>
</dbReference>
<evidence type="ECO:0000313" key="5">
    <source>
        <dbReference type="EMBL" id="MFD2265184.1"/>
    </source>
</evidence>
<sequence length="101" mass="10927">MSDILKMAMEMATDLKKAGAIDDITMRQVETLCLPPKPNFTAADVRRIRASARMSQPVFAALLNVVPTTVAQWEGGQKKPSGSAARLLDLIDRKGVSIITS</sequence>
<feature type="domain" description="HTH cro/C1-type" evidence="4">
    <location>
        <begin position="45"/>
        <end position="98"/>
    </location>
</feature>
<proteinExistence type="predicted"/>
<dbReference type="SUPFAM" id="SSF47413">
    <property type="entry name" value="lambda repressor-like DNA-binding domains"/>
    <property type="match status" value="1"/>
</dbReference>
<evidence type="ECO:0000256" key="1">
    <source>
        <dbReference type="ARBA" id="ARBA00023015"/>
    </source>
</evidence>
<dbReference type="InterPro" id="IPR052359">
    <property type="entry name" value="HTH-type_reg/antitoxin"/>
</dbReference>
<reference evidence="6" key="1">
    <citation type="journal article" date="2019" name="Int. J. Syst. Evol. Microbiol.">
        <title>The Global Catalogue of Microorganisms (GCM) 10K type strain sequencing project: providing services to taxonomists for standard genome sequencing and annotation.</title>
        <authorList>
            <consortium name="The Broad Institute Genomics Platform"/>
            <consortium name="The Broad Institute Genome Sequencing Center for Infectious Disease"/>
            <person name="Wu L."/>
            <person name="Ma J."/>
        </authorList>
    </citation>
    <scope>NUCLEOTIDE SEQUENCE [LARGE SCALE GENOMIC DNA]</scope>
    <source>
        <strain evidence="6">CGMCC 1.19062</strain>
    </source>
</reference>
<keyword evidence="1" id="KW-0805">Transcription regulation</keyword>
<dbReference type="EMBL" id="JBHUIP010000016">
    <property type="protein sequence ID" value="MFD2265184.1"/>
    <property type="molecule type" value="Genomic_DNA"/>
</dbReference>
<keyword evidence="2" id="KW-0238">DNA-binding</keyword>
<name>A0ABW5DZG8_9PROT</name>
<organism evidence="5 6">
    <name type="scientific">Lacibacterium aquatile</name>
    <dbReference type="NCBI Taxonomy" id="1168082"/>
    <lineage>
        <taxon>Bacteria</taxon>
        <taxon>Pseudomonadati</taxon>
        <taxon>Pseudomonadota</taxon>
        <taxon>Alphaproteobacteria</taxon>
        <taxon>Rhodospirillales</taxon>
        <taxon>Rhodospirillaceae</taxon>
    </lineage>
</organism>
<dbReference type="InterPro" id="IPR001387">
    <property type="entry name" value="Cro/C1-type_HTH"/>
</dbReference>